<dbReference type="EMBL" id="BGPR01050002">
    <property type="protein sequence ID" value="GBO27003.1"/>
    <property type="molecule type" value="Genomic_DNA"/>
</dbReference>
<name>A0A4Y2VNQ1_ARAVE</name>
<proteinExistence type="predicted"/>
<organism evidence="1 2">
    <name type="scientific">Araneus ventricosus</name>
    <name type="common">Orbweaver spider</name>
    <name type="synonym">Epeira ventricosa</name>
    <dbReference type="NCBI Taxonomy" id="182803"/>
    <lineage>
        <taxon>Eukaryota</taxon>
        <taxon>Metazoa</taxon>
        <taxon>Ecdysozoa</taxon>
        <taxon>Arthropoda</taxon>
        <taxon>Chelicerata</taxon>
        <taxon>Arachnida</taxon>
        <taxon>Araneae</taxon>
        <taxon>Araneomorphae</taxon>
        <taxon>Entelegynae</taxon>
        <taxon>Araneoidea</taxon>
        <taxon>Araneidae</taxon>
        <taxon>Araneus</taxon>
    </lineage>
</organism>
<comment type="caution">
    <text evidence="1">The sequence shown here is derived from an EMBL/GenBank/DDBJ whole genome shotgun (WGS) entry which is preliminary data.</text>
</comment>
<evidence type="ECO:0000313" key="1">
    <source>
        <dbReference type="EMBL" id="GBO27003.1"/>
    </source>
</evidence>
<protein>
    <submittedName>
        <fullName evidence="1">Uncharacterized protein</fullName>
    </submittedName>
</protein>
<feature type="non-terminal residue" evidence="1">
    <location>
        <position position="38"/>
    </location>
</feature>
<accession>A0A4Y2VNQ1</accession>
<gene>
    <name evidence="1" type="ORF">AVEN_117859_1</name>
</gene>
<sequence>MFQNDVDDAYLGGKTDVDDDVADIVARVNERILGENRC</sequence>
<reference evidence="1 2" key="1">
    <citation type="journal article" date="2019" name="Sci. Rep.">
        <title>Orb-weaving spider Araneus ventricosus genome elucidates the spidroin gene catalogue.</title>
        <authorList>
            <person name="Kono N."/>
            <person name="Nakamura H."/>
            <person name="Ohtoshi R."/>
            <person name="Moran D.A.P."/>
            <person name="Shinohara A."/>
            <person name="Yoshida Y."/>
            <person name="Fujiwara M."/>
            <person name="Mori M."/>
            <person name="Tomita M."/>
            <person name="Arakawa K."/>
        </authorList>
    </citation>
    <scope>NUCLEOTIDE SEQUENCE [LARGE SCALE GENOMIC DNA]</scope>
</reference>
<dbReference type="AlphaFoldDB" id="A0A4Y2VNQ1"/>
<dbReference type="Proteomes" id="UP000499080">
    <property type="component" value="Unassembled WGS sequence"/>
</dbReference>
<keyword evidence="2" id="KW-1185">Reference proteome</keyword>
<evidence type="ECO:0000313" key="2">
    <source>
        <dbReference type="Proteomes" id="UP000499080"/>
    </source>
</evidence>